<evidence type="ECO:0000313" key="16">
    <source>
        <dbReference type="EMBL" id="BAK09487.1"/>
    </source>
</evidence>
<evidence type="ECO:0000256" key="13">
    <source>
        <dbReference type="PIRSR" id="PIRSR602401-1"/>
    </source>
</evidence>
<keyword evidence="10 13" id="KW-0408">Iron</keyword>
<dbReference type="GO" id="GO:0004497">
    <property type="term" value="F:monooxygenase activity"/>
    <property type="evidence" value="ECO:0007669"/>
    <property type="project" value="UniProtKB-KW"/>
</dbReference>
<evidence type="ECO:0000256" key="2">
    <source>
        <dbReference type="ARBA" id="ARBA00004370"/>
    </source>
</evidence>
<feature type="transmembrane region" description="Helical" evidence="15">
    <location>
        <begin position="7"/>
        <end position="25"/>
    </location>
</feature>
<dbReference type="GO" id="GO:0016020">
    <property type="term" value="C:membrane"/>
    <property type="evidence" value="ECO:0007669"/>
    <property type="project" value="UniProtKB-SubCell"/>
</dbReference>
<dbReference type="EMBL" id="AB573354">
    <property type="protein sequence ID" value="BAK09487.1"/>
    <property type="molecule type" value="mRNA"/>
</dbReference>
<keyword evidence="8 15" id="KW-1133">Transmembrane helix</keyword>
<dbReference type="Pfam" id="PF00067">
    <property type="entry name" value="p450"/>
    <property type="match status" value="1"/>
</dbReference>
<evidence type="ECO:0000256" key="12">
    <source>
        <dbReference type="ARBA" id="ARBA00023136"/>
    </source>
</evidence>
<name>F1SYE3_9APHY</name>
<keyword evidence="6 15" id="KW-0812">Transmembrane</keyword>
<feature type="binding site" description="axial binding residue" evidence="13">
    <location>
        <position position="445"/>
    </location>
    <ligand>
        <name>heme</name>
        <dbReference type="ChEBI" id="CHEBI:30413"/>
    </ligand>
    <ligandPart>
        <name>Fe</name>
        <dbReference type="ChEBI" id="CHEBI:18248"/>
    </ligandPart>
</feature>
<dbReference type="PANTHER" id="PTHR46300:SF2">
    <property type="entry name" value="CYTOCHROME P450 MONOOXYGENASE ALNH-RELATED"/>
    <property type="match status" value="1"/>
</dbReference>
<evidence type="ECO:0000256" key="11">
    <source>
        <dbReference type="ARBA" id="ARBA00023033"/>
    </source>
</evidence>
<dbReference type="PROSITE" id="PS00086">
    <property type="entry name" value="CYTOCHROME_P450"/>
    <property type="match status" value="1"/>
</dbReference>
<proteinExistence type="evidence at transcript level"/>
<evidence type="ECO:0000256" key="14">
    <source>
        <dbReference type="RuleBase" id="RU000461"/>
    </source>
</evidence>
<keyword evidence="5 13" id="KW-0349">Heme</keyword>
<dbReference type="InterPro" id="IPR017972">
    <property type="entry name" value="Cyt_P450_CS"/>
</dbReference>
<dbReference type="CDD" id="cd11065">
    <property type="entry name" value="CYP64-like"/>
    <property type="match status" value="1"/>
</dbReference>
<keyword evidence="12 15" id="KW-0472">Membrane</keyword>
<dbReference type="InterPro" id="IPR002401">
    <property type="entry name" value="Cyt_P450_E_grp-I"/>
</dbReference>
<evidence type="ECO:0000256" key="5">
    <source>
        <dbReference type="ARBA" id="ARBA00022617"/>
    </source>
</evidence>
<dbReference type="AlphaFoldDB" id="F1SYE3"/>
<dbReference type="SUPFAM" id="SSF48264">
    <property type="entry name" value="Cytochrome P450"/>
    <property type="match status" value="1"/>
</dbReference>
<dbReference type="GO" id="GO:0016705">
    <property type="term" value="F:oxidoreductase activity, acting on paired donors, with incorporation or reduction of molecular oxygen"/>
    <property type="evidence" value="ECO:0007669"/>
    <property type="project" value="InterPro"/>
</dbReference>
<evidence type="ECO:0000256" key="9">
    <source>
        <dbReference type="ARBA" id="ARBA00023002"/>
    </source>
</evidence>
<reference evidence="16" key="1">
    <citation type="journal article" date="2012" name="Arch. Microbiol.">
        <title>Molecular identification and functional characterization of cytochrome P450 monooxygenases from the brown-rot basidiomycete Postia placenta.</title>
        <authorList>
            <person name="Ide M."/>
            <person name="Ichinose H."/>
            <person name="Wariishi H."/>
        </authorList>
    </citation>
    <scope>NUCLEOTIDE SEQUENCE</scope>
    <source>
        <strain evidence="16">MAD-698-R</strain>
    </source>
</reference>
<evidence type="ECO:0000256" key="7">
    <source>
        <dbReference type="ARBA" id="ARBA00022723"/>
    </source>
</evidence>
<keyword evidence="7 13" id="KW-0479">Metal-binding</keyword>
<dbReference type="PANTHER" id="PTHR46300">
    <property type="entry name" value="P450, PUTATIVE (EUROFUNG)-RELATED-RELATED"/>
    <property type="match status" value="1"/>
</dbReference>
<dbReference type="InterPro" id="IPR050364">
    <property type="entry name" value="Cytochrome_P450_fung"/>
</dbReference>
<keyword evidence="11 14" id="KW-0503">Monooxygenase</keyword>
<dbReference type="GO" id="GO:0020037">
    <property type="term" value="F:heme binding"/>
    <property type="evidence" value="ECO:0007669"/>
    <property type="project" value="InterPro"/>
</dbReference>
<keyword evidence="9 14" id="KW-0560">Oxidoreductase</keyword>
<evidence type="ECO:0000256" key="3">
    <source>
        <dbReference type="ARBA" id="ARBA00005179"/>
    </source>
</evidence>
<gene>
    <name evidence="16" type="primary">PpCYP167</name>
</gene>
<accession>F1SYE3</accession>
<dbReference type="InterPro" id="IPR001128">
    <property type="entry name" value="Cyt_P450"/>
</dbReference>
<dbReference type="InterPro" id="IPR036396">
    <property type="entry name" value="Cyt_P450_sf"/>
</dbReference>
<comment type="pathway">
    <text evidence="3">Secondary metabolite biosynthesis.</text>
</comment>
<comment type="subcellular location">
    <subcellularLocation>
        <location evidence="2">Membrane</location>
    </subcellularLocation>
</comment>
<evidence type="ECO:0000256" key="1">
    <source>
        <dbReference type="ARBA" id="ARBA00001971"/>
    </source>
</evidence>
<evidence type="ECO:0000256" key="6">
    <source>
        <dbReference type="ARBA" id="ARBA00022692"/>
    </source>
</evidence>
<evidence type="ECO:0000256" key="8">
    <source>
        <dbReference type="ARBA" id="ARBA00022989"/>
    </source>
</evidence>
<comment type="similarity">
    <text evidence="4 14">Belongs to the cytochrome P450 family.</text>
</comment>
<dbReference type="PRINTS" id="PR00463">
    <property type="entry name" value="EP450I"/>
</dbReference>
<evidence type="ECO:0000256" key="15">
    <source>
        <dbReference type="SAM" id="Phobius"/>
    </source>
</evidence>
<organism evidence="16">
    <name type="scientific">Rhodonia placenta</name>
    <dbReference type="NCBI Taxonomy" id="104341"/>
    <lineage>
        <taxon>Eukaryota</taxon>
        <taxon>Fungi</taxon>
        <taxon>Dikarya</taxon>
        <taxon>Basidiomycota</taxon>
        <taxon>Agaricomycotina</taxon>
        <taxon>Agaricomycetes</taxon>
        <taxon>Polyporales</taxon>
        <taxon>Adustoporiaceae</taxon>
        <taxon>Rhodonia</taxon>
    </lineage>
</organism>
<sequence length="519" mass="59331">MQLPPTLVDYLIVFVLCVVIFNSVYTRWLKISPHFPPGPQRLPLIGNIHQIPFEYQQRMFASWAKHHGDIIYMQLFHKPSIIVDSVRVAQELMEKRASKYSDRPQFVMVKEYLQPKPSLVFMSWGEKCRRLRKFFQSALENKAALEGYRPLQRREIHRLLRDLAQSPMGFMAHVKRYAGAIILEIDYGHRVTSAQDEWMVYVDHTVDEFTTTGSLAASLVDFLPLMKHIPSWMPGGGFKKRALIVGAKVRDMMEIPYRKVQRDMASGCAKPSFMTSLLEKMTQDGCLSAEEEYDIKASCLVMYTAGSDTTITSLMTFILAMVLHPHVLDKAQAEIDRVIGSERLPELDDREALPYVDCIVKEVYRWNPPVPLGIPHRVMEDDIYRGYVIPGGATIIPNIWSMGHHTDIYSDPEKFFPERFEEMDTQTANQKDPRKFIFGFGKRICPGRYLADETVWLAIANILATMNIQKCRDPSGQEITPIPSFKTGIVSQVDPFLCEIKPRTEKAANLVGQHNAGDV</sequence>
<evidence type="ECO:0000256" key="4">
    <source>
        <dbReference type="ARBA" id="ARBA00010617"/>
    </source>
</evidence>
<comment type="cofactor">
    <cofactor evidence="1 13">
        <name>heme</name>
        <dbReference type="ChEBI" id="CHEBI:30413"/>
    </cofactor>
</comment>
<protein>
    <submittedName>
        <fullName evidence="16">Cytochrome P450</fullName>
    </submittedName>
</protein>
<dbReference type="Gene3D" id="1.10.630.10">
    <property type="entry name" value="Cytochrome P450"/>
    <property type="match status" value="1"/>
</dbReference>
<evidence type="ECO:0000256" key="10">
    <source>
        <dbReference type="ARBA" id="ARBA00023004"/>
    </source>
</evidence>
<dbReference type="GO" id="GO:0005506">
    <property type="term" value="F:iron ion binding"/>
    <property type="evidence" value="ECO:0007669"/>
    <property type="project" value="InterPro"/>
</dbReference>